<comment type="caution">
    <text evidence="1">The sequence shown here is derived from an EMBL/GenBank/DDBJ whole genome shotgun (WGS) entry which is preliminary data.</text>
</comment>
<dbReference type="Proteomes" id="UP001055811">
    <property type="component" value="Linkage Group LG09"/>
</dbReference>
<evidence type="ECO:0000313" key="1">
    <source>
        <dbReference type="EMBL" id="KAI3689123.1"/>
    </source>
</evidence>
<evidence type="ECO:0000313" key="2">
    <source>
        <dbReference type="Proteomes" id="UP001055811"/>
    </source>
</evidence>
<reference evidence="2" key="1">
    <citation type="journal article" date="2022" name="Mol. Ecol. Resour.">
        <title>The genomes of chicory, endive, great burdock and yacon provide insights into Asteraceae palaeo-polyploidization history and plant inulin production.</title>
        <authorList>
            <person name="Fan W."/>
            <person name="Wang S."/>
            <person name="Wang H."/>
            <person name="Wang A."/>
            <person name="Jiang F."/>
            <person name="Liu H."/>
            <person name="Zhao H."/>
            <person name="Xu D."/>
            <person name="Zhang Y."/>
        </authorList>
    </citation>
    <scope>NUCLEOTIDE SEQUENCE [LARGE SCALE GENOMIC DNA]</scope>
    <source>
        <strain evidence="2">cv. Punajuju</strain>
    </source>
</reference>
<organism evidence="1 2">
    <name type="scientific">Cichorium intybus</name>
    <name type="common">Chicory</name>
    <dbReference type="NCBI Taxonomy" id="13427"/>
    <lineage>
        <taxon>Eukaryota</taxon>
        <taxon>Viridiplantae</taxon>
        <taxon>Streptophyta</taxon>
        <taxon>Embryophyta</taxon>
        <taxon>Tracheophyta</taxon>
        <taxon>Spermatophyta</taxon>
        <taxon>Magnoliopsida</taxon>
        <taxon>eudicotyledons</taxon>
        <taxon>Gunneridae</taxon>
        <taxon>Pentapetalae</taxon>
        <taxon>asterids</taxon>
        <taxon>campanulids</taxon>
        <taxon>Asterales</taxon>
        <taxon>Asteraceae</taxon>
        <taxon>Cichorioideae</taxon>
        <taxon>Cichorieae</taxon>
        <taxon>Cichoriinae</taxon>
        <taxon>Cichorium</taxon>
    </lineage>
</organism>
<dbReference type="EMBL" id="CM042017">
    <property type="protein sequence ID" value="KAI3689123.1"/>
    <property type="molecule type" value="Genomic_DNA"/>
</dbReference>
<keyword evidence="2" id="KW-1185">Reference proteome</keyword>
<gene>
    <name evidence="1" type="ORF">L2E82_47072</name>
</gene>
<reference evidence="1 2" key="2">
    <citation type="journal article" date="2022" name="Mol. Ecol. Resour.">
        <title>The genomes of chicory, endive, great burdock and yacon provide insights into Asteraceae paleo-polyploidization history and plant inulin production.</title>
        <authorList>
            <person name="Fan W."/>
            <person name="Wang S."/>
            <person name="Wang H."/>
            <person name="Wang A."/>
            <person name="Jiang F."/>
            <person name="Liu H."/>
            <person name="Zhao H."/>
            <person name="Xu D."/>
            <person name="Zhang Y."/>
        </authorList>
    </citation>
    <scope>NUCLEOTIDE SEQUENCE [LARGE SCALE GENOMIC DNA]</scope>
    <source>
        <strain evidence="2">cv. Punajuju</strain>
        <tissue evidence="1">Leaves</tissue>
    </source>
</reference>
<accession>A0ACB8YV01</accession>
<name>A0ACB8YV01_CICIN</name>
<proteinExistence type="predicted"/>
<sequence>MVQLWRWSLGSRCFTPQSDNLGGTGADSKAKYSFFLPIAANNLVGVQIKRKRKNNRRSRFQLPVILAIKIHCFLYLPFHYCKLRLHSYLNYKVVSTSSLLQLSLAISK</sequence>
<protein>
    <submittedName>
        <fullName evidence="1">Uncharacterized protein</fullName>
    </submittedName>
</protein>